<organism evidence="1">
    <name type="scientific">Siphoviridae sp. ct4fm14</name>
    <dbReference type="NCBI Taxonomy" id="2825331"/>
    <lineage>
        <taxon>Viruses</taxon>
        <taxon>Duplodnaviria</taxon>
        <taxon>Heunggongvirae</taxon>
        <taxon>Uroviricota</taxon>
        <taxon>Caudoviricetes</taxon>
    </lineage>
</organism>
<sequence>MAEFKAIGLDELSLSLQEIAEIPEDIQDEMLQAQGNIVARAQRESAQRYGIQRTGTMIRSIKPGRVKRDKHGNRVLYVTPVGSRVRGGKKTTNAEIAFLNEYGTRRQRARPFMRDANERSAEEATRAAADIYYRWQDSRGL</sequence>
<reference evidence="1" key="1">
    <citation type="journal article" date="2021" name="Proc. Natl. Acad. Sci. U.S.A.">
        <title>A Catalog of Tens of Thousands of Viruses from Human Metagenomes Reveals Hidden Associations with Chronic Diseases.</title>
        <authorList>
            <person name="Tisza M.J."/>
            <person name="Buck C.B."/>
        </authorList>
    </citation>
    <scope>NUCLEOTIDE SEQUENCE</scope>
    <source>
        <strain evidence="1">Ct4fm14</strain>
    </source>
</reference>
<evidence type="ECO:0000313" key="1">
    <source>
        <dbReference type="EMBL" id="DAF97617.1"/>
    </source>
</evidence>
<name>A0A8S5USY3_9CAUD</name>
<dbReference type="EMBL" id="BK016135">
    <property type="protein sequence ID" value="DAF97617.1"/>
    <property type="molecule type" value="Genomic_DNA"/>
</dbReference>
<dbReference type="NCBIfam" id="TIGR01725">
    <property type="entry name" value="phge_HK97_gp10"/>
    <property type="match status" value="1"/>
</dbReference>
<proteinExistence type="predicted"/>
<accession>A0A8S5USY3</accession>
<dbReference type="InterPro" id="IPR010064">
    <property type="entry name" value="HK97-gp10_tail"/>
</dbReference>
<protein>
    <submittedName>
        <fullName evidence="1">Type I neck protein</fullName>
    </submittedName>
</protein>